<name>A0A1G1SS94_9BACT</name>
<proteinExistence type="predicted"/>
<evidence type="ECO:0000256" key="1">
    <source>
        <dbReference type="SAM" id="MobiDB-lite"/>
    </source>
</evidence>
<gene>
    <name evidence="2" type="ORF">BEN49_03020</name>
</gene>
<sequence>MLLFDNLAKAAKDFFVEDDAAAPAAATPAPLPSPTPLAVSPTGAPAQAEQRHLDHMAQLLAADHDFGAYLKIVKSLTGSGMAGPLLYQTAFNAYSAVTGHDLPALLASADRLAQTLADDRARVLARHRQKLGETAPPPGTPPSPLAQLAGQEAQLQATVADLTRQLAERGQQLATAQQALAAERQKAQGALASYELAQAAAAAEVQAHRQATQSFLMAPSSDKPLTTNQQ</sequence>
<dbReference type="OrthoDB" id="880439at2"/>
<evidence type="ECO:0000313" key="2">
    <source>
        <dbReference type="EMBL" id="OGX81493.1"/>
    </source>
</evidence>
<dbReference type="EMBL" id="MDZA01000448">
    <property type="protein sequence ID" value="OGX81493.1"/>
    <property type="molecule type" value="Genomic_DNA"/>
</dbReference>
<comment type="caution">
    <text evidence="2">The sequence shown here is derived from an EMBL/GenBank/DDBJ whole genome shotgun (WGS) entry which is preliminary data.</text>
</comment>
<accession>A0A1G1SS94</accession>
<protein>
    <submittedName>
        <fullName evidence="2">Uncharacterized protein</fullName>
    </submittedName>
</protein>
<feature type="region of interest" description="Disordered" evidence="1">
    <location>
        <begin position="25"/>
        <end position="46"/>
    </location>
</feature>
<dbReference type="AlphaFoldDB" id="A0A1G1SS94"/>
<keyword evidence="3" id="KW-1185">Reference proteome</keyword>
<dbReference type="RefSeq" id="WP_070747266.1">
    <property type="nucleotide sequence ID" value="NZ_MDZA01000448.1"/>
</dbReference>
<evidence type="ECO:0000313" key="3">
    <source>
        <dbReference type="Proteomes" id="UP000177506"/>
    </source>
</evidence>
<dbReference type="Proteomes" id="UP000177506">
    <property type="component" value="Unassembled WGS sequence"/>
</dbReference>
<reference evidence="2 3" key="1">
    <citation type="submission" date="2016-08" db="EMBL/GenBank/DDBJ databases">
        <title>Hymenobacter coccineus sp. nov., Hymenobacter lapidarius sp. nov. and Hymenobacter glacialis sp. nov., isolated from Antarctic soil.</title>
        <authorList>
            <person name="Sedlacek I."/>
            <person name="Kralova S."/>
            <person name="Kyrova K."/>
            <person name="Maslanova I."/>
            <person name="Stankova E."/>
            <person name="Vrbovska V."/>
            <person name="Nemec M."/>
            <person name="Bartak M."/>
            <person name="Svec P."/>
            <person name="Busse H.-J."/>
            <person name="Pantucek R."/>
        </authorList>
    </citation>
    <scope>NUCLEOTIDE SEQUENCE [LARGE SCALE GENOMIC DNA]</scope>
    <source>
        <strain evidence="2 3">CCM 8649</strain>
    </source>
</reference>
<organism evidence="2 3">
    <name type="scientific">Hymenobacter coccineus</name>
    <dbReference type="NCBI Taxonomy" id="1908235"/>
    <lineage>
        <taxon>Bacteria</taxon>
        <taxon>Pseudomonadati</taxon>
        <taxon>Bacteroidota</taxon>
        <taxon>Cytophagia</taxon>
        <taxon>Cytophagales</taxon>
        <taxon>Hymenobacteraceae</taxon>
        <taxon>Hymenobacter</taxon>
    </lineage>
</organism>